<reference evidence="2" key="1">
    <citation type="submission" date="2016-09" db="EMBL/GenBank/DDBJ databases">
        <title>Acidihalobacter prosperus F5.</title>
        <authorList>
            <person name="Khaleque H.N."/>
            <person name="Ramsay J.P."/>
            <person name="Kaksonen A.H."/>
            <person name="Boxall N.J."/>
            <person name="Watkin E.L.J."/>
        </authorList>
    </citation>
    <scope>NUCLEOTIDE SEQUENCE [LARGE SCALE GENOMIC DNA]</scope>
    <source>
        <strain evidence="2">F5</strain>
    </source>
</reference>
<keyword evidence="2" id="KW-1185">Reference proteome</keyword>
<dbReference type="KEGG" id="aprs:BI364_07110"/>
<sequence length="171" mass="18163">MKQIHVIRQVRRIVMLMLGGALLAPGLALAGMIYNANGYAPNSSSPVVGGWAQVGQNTPRTCTQGGNIHHHYTVCSGGNQAYYRPFGDVVLLSGQWGPGGTWYNGALVCPNNTAAIPVTAGGTWQGYMADNGAWYNAVYAPNQWGQWGWQPAQSVTVCADTDTASGWYGGQ</sequence>
<evidence type="ECO:0000313" key="1">
    <source>
        <dbReference type="EMBL" id="AOU97761.1"/>
    </source>
</evidence>
<dbReference type="AlphaFoldDB" id="A0A1D8IMW0"/>
<dbReference type="Proteomes" id="UP000095401">
    <property type="component" value="Chromosome"/>
</dbReference>
<proteinExistence type="predicted"/>
<dbReference type="EMBL" id="CP017415">
    <property type="protein sequence ID" value="AOU97761.1"/>
    <property type="molecule type" value="Genomic_DNA"/>
</dbReference>
<accession>A0A1D8IMW0</accession>
<organism evidence="1 2">
    <name type="scientific">Acidihalobacter yilgarnensis</name>
    <dbReference type="NCBI Taxonomy" id="2819280"/>
    <lineage>
        <taxon>Bacteria</taxon>
        <taxon>Pseudomonadati</taxon>
        <taxon>Pseudomonadota</taxon>
        <taxon>Gammaproteobacteria</taxon>
        <taxon>Chromatiales</taxon>
        <taxon>Ectothiorhodospiraceae</taxon>
        <taxon>Acidihalobacter</taxon>
    </lineage>
</organism>
<dbReference type="RefSeq" id="WP_070078146.1">
    <property type="nucleotide sequence ID" value="NZ_CP017415.1"/>
</dbReference>
<evidence type="ECO:0000313" key="2">
    <source>
        <dbReference type="Proteomes" id="UP000095401"/>
    </source>
</evidence>
<gene>
    <name evidence="1" type="ORF">BI364_07110</name>
</gene>
<name>A0A1D8IMW0_9GAMM</name>
<protein>
    <submittedName>
        <fullName evidence="1">Uncharacterized protein</fullName>
    </submittedName>
</protein>